<protein>
    <submittedName>
        <fullName evidence="1">Uncharacterized protein</fullName>
    </submittedName>
</protein>
<dbReference type="EMBL" id="FNMY01000001">
    <property type="protein sequence ID" value="SDW34218.1"/>
    <property type="molecule type" value="Genomic_DNA"/>
</dbReference>
<gene>
    <name evidence="1" type="ORF">SAMN04487892_1226</name>
</gene>
<proteinExistence type="predicted"/>
<dbReference type="STRING" id="1073328.SAMN05216294_2585"/>
<evidence type="ECO:0000313" key="2">
    <source>
        <dbReference type="Proteomes" id="UP000199592"/>
    </source>
</evidence>
<reference evidence="2" key="1">
    <citation type="submission" date="2016-10" db="EMBL/GenBank/DDBJ databases">
        <authorList>
            <person name="Varghese N."/>
            <person name="Submissions S."/>
        </authorList>
    </citation>
    <scope>NUCLEOTIDE SEQUENCE [LARGE SCALE GENOMIC DNA]</scope>
    <source>
        <strain evidence="2">DSM 25030</strain>
    </source>
</reference>
<dbReference type="RefSeq" id="WP_090296850.1">
    <property type="nucleotide sequence ID" value="NZ_FNKI01000002.1"/>
</dbReference>
<accession>A0A1H2SRL7</accession>
<keyword evidence="2" id="KW-1185">Reference proteome</keyword>
<name>A0A1H2SRL7_9FLAO</name>
<sequence>MPCTRPNLETHRPNHHLEVSNEQFINDMEKGGFPPNLFTHEAHIRLAWLYLNQFDEKVAIEKTCHTIQNFNQLHGDGTKFHLTLTVASVKVVQHFKKKSKATTFIEFINENPRLIQAFQSLVLKHYGSNPLTIENAKTEYVAPGLLPFD</sequence>
<dbReference type="OrthoDB" id="282517at2"/>
<evidence type="ECO:0000313" key="1">
    <source>
        <dbReference type="EMBL" id="SDW34218.1"/>
    </source>
</evidence>
<dbReference type="Proteomes" id="UP000199592">
    <property type="component" value="Unassembled WGS sequence"/>
</dbReference>
<dbReference type="AlphaFoldDB" id="A0A1H2SRL7"/>
<organism evidence="1 2">
    <name type="scientific">Flagellimonas zhangzhouensis</name>
    <dbReference type="NCBI Taxonomy" id="1073328"/>
    <lineage>
        <taxon>Bacteria</taxon>
        <taxon>Pseudomonadati</taxon>
        <taxon>Bacteroidota</taxon>
        <taxon>Flavobacteriia</taxon>
        <taxon>Flavobacteriales</taxon>
        <taxon>Flavobacteriaceae</taxon>
        <taxon>Flagellimonas</taxon>
    </lineage>
</organism>